<dbReference type="Proteomes" id="UP001140510">
    <property type="component" value="Unassembled WGS sequence"/>
</dbReference>
<dbReference type="AlphaFoldDB" id="A0A9W9D8L4"/>
<protein>
    <recommendedName>
        <fullName evidence="2">LYC1 C-terminal domain-containing protein</fullName>
    </recommendedName>
</protein>
<sequence>MAEETYTITMMNGNKIAVLFGEVTAQQRHNCYTLTAGAWGPYLDEHEVIAREEYLNEQPLALNGGSRTWCLYRQDDHDQILSTCKTIYRSFILNETGATEELRGYCVTSVYTPLLYRDHGLASYMLENLARWLDGSGEAAVSVLYSGIPEFYEKVGWTMLPNTEIILSSTPWLEDIISPYADLHIQSLSDADIRDLCSQDVEWVQADFKQVIAGANEDLLTILPTANLVRYQHALSDYMGELWHGEAPEKRGAAYKDQAWLYWQHDLRGRRLVIQRVHNDIHEEESRSDIMTALFLAAFREAHEWNFTSVATWDISPDVRGEQLQDIGLGKPPNAKDIPTLATRREEGKQRGDA</sequence>
<dbReference type="OrthoDB" id="2020070at2759"/>
<dbReference type="InterPro" id="IPR055100">
    <property type="entry name" value="GNAT_LYC1-like"/>
</dbReference>
<feature type="region of interest" description="Disordered" evidence="1">
    <location>
        <begin position="324"/>
        <end position="354"/>
    </location>
</feature>
<dbReference type="SUPFAM" id="SSF55729">
    <property type="entry name" value="Acyl-CoA N-acyltransferases (Nat)"/>
    <property type="match status" value="1"/>
</dbReference>
<feature type="domain" description="LYC1 C-terminal" evidence="2">
    <location>
        <begin position="185"/>
        <end position="320"/>
    </location>
</feature>
<comment type="caution">
    <text evidence="3">The sequence shown here is derived from an EMBL/GenBank/DDBJ whole genome shotgun (WGS) entry which is preliminary data.</text>
</comment>
<dbReference type="PANTHER" id="PTHR34815">
    <property type="entry name" value="LYSINE ACETYLTRANSFERASE"/>
    <property type="match status" value="1"/>
</dbReference>
<dbReference type="InterPro" id="IPR016181">
    <property type="entry name" value="Acyl_CoA_acyltransferase"/>
</dbReference>
<dbReference type="PANTHER" id="PTHR34815:SF4">
    <property type="entry name" value="N-ACETYLTRANSFERASE DOMAIN-CONTAINING PROTEIN"/>
    <property type="match status" value="1"/>
</dbReference>
<proteinExistence type="predicted"/>
<accession>A0A9W9D8L4</accession>
<name>A0A9W9D8L4_9PLEO</name>
<evidence type="ECO:0000259" key="2">
    <source>
        <dbReference type="Pfam" id="PF22998"/>
    </source>
</evidence>
<gene>
    <name evidence="3" type="ORF">N0V91_005124</name>
</gene>
<feature type="compositionally biased region" description="Basic and acidic residues" evidence="1">
    <location>
        <begin position="343"/>
        <end position="354"/>
    </location>
</feature>
<dbReference type="InterPro" id="IPR053013">
    <property type="entry name" value="LAT"/>
</dbReference>
<reference evidence="3" key="1">
    <citation type="submission" date="2022-10" db="EMBL/GenBank/DDBJ databases">
        <title>Tapping the CABI collections for fungal endophytes: first genome assemblies for Collariella, Neodidymelliopsis, Ascochyta clinopodiicola, Didymella pomorum, Didymosphaeria variabile, Neocosmospora piperis and Neocucurbitaria cava.</title>
        <authorList>
            <person name="Hill R."/>
        </authorList>
    </citation>
    <scope>NUCLEOTIDE SEQUENCE</scope>
    <source>
        <strain evidence="3">IMI 355091</strain>
    </source>
</reference>
<evidence type="ECO:0000256" key="1">
    <source>
        <dbReference type="SAM" id="MobiDB-lite"/>
    </source>
</evidence>
<dbReference type="EMBL" id="JAPEVA010000033">
    <property type="protein sequence ID" value="KAJ4405606.1"/>
    <property type="molecule type" value="Genomic_DNA"/>
</dbReference>
<dbReference type="Gene3D" id="3.40.630.30">
    <property type="match status" value="1"/>
</dbReference>
<dbReference type="Pfam" id="PF22998">
    <property type="entry name" value="GNAT_LYC1-like"/>
    <property type="match status" value="1"/>
</dbReference>
<evidence type="ECO:0000313" key="4">
    <source>
        <dbReference type="Proteomes" id="UP001140510"/>
    </source>
</evidence>
<keyword evidence="4" id="KW-1185">Reference proteome</keyword>
<evidence type="ECO:0000313" key="3">
    <source>
        <dbReference type="EMBL" id="KAJ4405606.1"/>
    </source>
</evidence>
<organism evidence="3 4">
    <name type="scientific">Didymella pomorum</name>
    <dbReference type="NCBI Taxonomy" id="749634"/>
    <lineage>
        <taxon>Eukaryota</taxon>
        <taxon>Fungi</taxon>
        <taxon>Dikarya</taxon>
        <taxon>Ascomycota</taxon>
        <taxon>Pezizomycotina</taxon>
        <taxon>Dothideomycetes</taxon>
        <taxon>Pleosporomycetidae</taxon>
        <taxon>Pleosporales</taxon>
        <taxon>Pleosporineae</taxon>
        <taxon>Didymellaceae</taxon>
        <taxon>Didymella</taxon>
    </lineage>
</organism>